<reference evidence="4" key="2">
    <citation type="submission" date="2016-08" db="EMBL/GenBank/DDBJ databases">
        <authorList>
            <person name="Seilhamer J.J."/>
        </authorList>
    </citation>
    <scope>NUCLEOTIDE SEQUENCE</scope>
</reference>
<keyword evidence="4" id="KW-0132">Cell division</keyword>
<evidence type="ECO:0000256" key="2">
    <source>
        <dbReference type="SAM" id="Phobius"/>
    </source>
</evidence>
<feature type="transmembrane region" description="Helical" evidence="2">
    <location>
        <begin position="51"/>
        <end position="67"/>
    </location>
</feature>
<dbReference type="GO" id="GO:0005524">
    <property type="term" value="F:ATP binding"/>
    <property type="evidence" value="ECO:0007669"/>
    <property type="project" value="InterPro"/>
</dbReference>
<feature type="region of interest" description="Disordered" evidence="1">
    <location>
        <begin position="364"/>
        <end position="391"/>
    </location>
</feature>
<dbReference type="SUPFAM" id="SSF52540">
    <property type="entry name" value="P-loop containing nucleoside triphosphate hydrolases"/>
    <property type="match status" value="1"/>
</dbReference>
<feature type="domain" description="AAA+ ATPase" evidence="3">
    <location>
        <begin position="838"/>
        <end position="1053"/>
    </location>
</feature>
<dbReference type="GO" id="GO:0051301">
    <property type="term" value="P:cell division"/>
    <property type="evidence" value="ECO:0007669"/>
    <property type="project" value="UniProtKB-KW"/>
</dbReference>
<evidence type="ECO:0000313" key="4">
    <source>
        <dbReference type="EMBL" id="AOP19278.1"/>
    </source>
</evidence>
<dbReference type="InterPro" id="IPR027417">
    <property type="entry name" value="P-loop_NTPase"/>
</dbReference>
<dbReference type="InterPro" id="IPR003960">
    <property type="entry name" value="ATPase_AAA_CS"/>
</dbReference>
<keyword evidence="4" id="KW-0131">Cell cycle</keyword>
<dbReference type="GeneID" id="29288781"/>
<evidence type="ECO:0000256" key="1">
    <source>
        <dbReference type="SAM" id="MobiDB-lite"/>
    </source>
</evidence>
<proteinExistence type="predicted"/>
<dbReference type="PANTHER" id="PTHR23077:SF198">
    <property type="entry name" value="ATP-DEPENDENT ZINC METALLOPROTEASE FTSH"/>
    <property type="match status" value="1"/>
</dbReference>
<evidence type="ECO:0000259" key="3">
    <source>
        <dbReference type="SMART" id="SM00382"/>
    </source>
</evidence>
<protein>
    <submittedName>
        <fullName evidence="4">Cell division protein</fullName>
    </submittedName>
</protein>
<dbReference type="Gene3D" id="1.10.8.60">
    <property type="match status" value="1"/>
</dbReference>
<dbReference type="PANTHER" id="PTHR23077">
    <property type="entry name" value="AAA-FAMILY ATPASE"/>
    <property type="match status" value="1"/>
</dbReference>
<keyword evidence="2" id="KW-0472">Membrane</keyword>
<accession>A0A1C9JBQ1</accession>
<dbReference type="PROSITE" id="PS00674">
    <property type="entry name" value="AAA"/>
    <property type="match status" value="1"/>
</dbReference>
<organism evidence="4">
    <name type="scientific">Caulerpa cliftonii</name>
    <dbReference type="NCBI Taxonomy" id="1004391"/>
    <lineage>
        <taxon>Eukaryota</taxon>
        <taxon>Viridiplantae</taxon>
        <taxon>Chlorophyta</taxon>
        <taxon>core chlorophytes</taxon>
        <taxon>Ulvophyceae</taxon>
        <taxon>TCBD clade</taxon>
        <taxon>Bryopsidales</taxon>
        <taxon>Halimedineae</taxon>
        <taxon>Caulerpaceae</taxon>
        <taxon>Caulerpa</taxon>
    </lineage>
</organism>
<dbReference type="SMART" id="SM00382">
    <property type="entry name" value="AAA"/>
    <property type="match status" value="1"/>
</dbReference>
<dbReference type="InterPro" id="IPR003959">
    <property type="entry name" value="ATPase_AAA_core"/>
</dbReference>
<feature type="compositionally biased region" description="Polar residues" evidence="1">
    <location>
        <begin position="445"/>
        <end position="459"/>
    </location>
</feature>
<keyword evidence="2" id="KW-1133">Transmembrane helix</keyword>
<dbReference type="InterPro" id="IPR003593">
    <property type="entry name" value="AAA+_ATPase"/>
</dbReference>
<name>A0A1C9JBQ1_9CHLO</name>
<sequence>MKSKNTIKFQYRFLLKFCLILQDIYQTLWYFQRPFLKIGYKTSKQITTLPVFFSFFLMYLGILQVSLETDEYRSCMLKNYPFLITNRISQKLKFETFYFQLSDHNCECLEDWDQTQYIQKGASGPPWGSNSPSGGLFLDPSDKEEYLENDKQEAEPFYNIFRSIIEHPPFSSKIPQKSGQVHYLTEYIKSKYKQNFGWSHGQDVEGALKLHPDFLKSKQLKQSGLLYINSQLWWNFFFHQTFGNLARQSFQQNTLNGAIHTIKKINDQIPWKLESIDNHNPQEAPESVDPESILLQKVFENLDSISDYLLWDDYNWENEKAFASVLPQKQYIKYLKAVTNSLEPDERKGALRASAPRRLRLMKAQNKERASSPKAPRRGTQRGTQRGTRRKRSALLRAQYSLYHKERAKWIYLRKIFLNLRHLFSPIEKLEQEFEEPKPIWTSSAKLSAKGSDQASQTPALRKKRALSHSVDKRNLEILSWFVDFLTNREKESNNFFVKSERLLSINNLVDQQNKFWIKLIHSPKSNFWNHTETNFKGYIKRKTNKAQPEGPPWGPPWGRPSRFQKRWFWDCQQPKSNFWKIKKLKKLKIKKQKIWHILAKRKISGYLFGDTKTCDLALKTLPTIIEMNCNSPNWLKSFSGLAKLNPIETQIESVQLLQTPETYFQYKNHSYSPQDDDDGRASTYPLEGGLIFFELREKVHRKSWLILFLLSSGWLFTSFLQELYKKYAKEILESCIDLLEQAGILEDAQWIKEELGMAKVDKAYRGIRHQSKKISNLIGLNRKNILLQVCDMVWFLKKKKLKASFIGDRGTGTNSYLESTLRSFFSKFHHPDLIQTKPKAFLFTGPPGTGKTLLVQGIAGETGVPVVTQSGGLLLNARQHGRGVRTVQKLFTRAREIAPCIVFIDEVDGIGARRQYMGLNMDIYGRLDIIQFLEGLESDTYRNPPEIQYTKFHLQRRPEYYDDNDDYWKEPELTQTIQSTRVPIEVLQDAQSARSVLKEQFNILTQLLIEMDGINPLDDILIIGATNRLDILDPALLRPGRFQKILTFNLPDYESRINLFKFYTQSSQIGVQNICWDYFSKQTHGLSSADIASIVFASELTAIQQSSDHTLQTLERGIDLITSFPSDPATLRFQNHCIFFRKKIHIFFQQNFCFSFDLNPFVRSVRASGSALAGQKPDKPRSGLSARATARLYNAFQQTKLLEGEEARPLRSRIQNSFQIHRSEAADQWGERSTVLRNCYYNIGKMIWFFCLPKLNFIPSIRLWQRPKNFRFLFLNKKLKQLKQLRFHEFDEFEFDLKPRKDIETTFLSFFGGKAGESILIFCPLNKFIPPTAHPNGRNTKGYEALLSFYSQKGFEQSNFCIEDDIQTAQALLKLMIEKWYFYLETISLEKFHPILENVNSWEYKELETQKLINYALLDEMDIEMDMRNQLFNNEQKITYPAWWMKKVVTCFNYPYFTEEYLKWSRIYLSDPQTSERNVEWVDPDEFYQTTVRIPGYCMTWAEFLERARFSLSNLLLIQSFNTAFTTLRQFDEFIDFLSDSFLRFESLREKDFEFKIQTFFYIYLQNTNQIS</sequence>
<reference evidence="4" key="1">
    <citation type="journal article" date="2016" name="Genome Biol. Evol.">
        <title>Evolutionary Dynamics of Chloroplast Genomes in Low Light: A Case Study of the Endolithic Green Alga Ostreobium quekettii.</title>
        <authorList>
            <person name="R Marcelino V."/>
            <person name="Cremen M.C."/>
            <person name="Jackson C.J."/>
            <person name="Larkum A.A."/>
            <person name="Verbruggen H."/>
        </authorList>
    </citation>
    <scope>NUCLEOTIDE SEQUENCE</scope>
</reference>
<keyword evidence="4" id="KW-0150">Chloroplast</keyword>
<feature type="region of interest" description="Disordered" evidence="1">
    <location>
        <begin position="445"/>
        <end position="466"/>
    </location>
</feature>
<keyword evidence="4" id="KW-0934">Plastid</keyword>
<dbReference type="RefSeq" id="YP_009306374.1">
    <property type="nucleotide sequence ID" value="NC_031368.1"/>
</dbReference>
<dbReference type="EMBL" id="KX808498">
    <property type="protein sequence ID" value="AOP19278.1"/>
    <property type="molecule type" value="Genomic_DNA"/>
</dbReference>
<gene>
    <name evidence="4" type="primary">ftsH</name>
</gene>
<dbReference type="InterPro" id="IPR050168">
    <property type="entry name" value="AAA_ATPase_domain"/>
</dbReference>
<dbReference type="Gene3D" id="3.40.50.300">
    <property type="entry name" value="P-loop containing nucleotide triphosphate hydrolases"/>
    <property type="match status" value="2"/>
</dbReference>
<dbReference type="CDD" id="cd19481">
    <property type="entry name" value="RecA-like_protease"/>
    <property type="match status" value="1"/>
</dbReference>
<keyword evidence="2" id="KW-0812">Transmembrane</keyword>
<geneLocation type="chloroplast" evidence="4"/>
<dbReference type="GO" id="GO:0016887">
    <property type="term" value="F:ATP hydrolysis activity"/>
    <property type="evidence" value="ECO:0007669"/>
    <property type="project" value="InterPro"/>
</dbReference>
<dbReference type="Pfam" id="PF00004">
    <property type="entry name" value="AAA"/>
    <property type="match status" value="2"/>
</dbReference>